<dbReference type="EMBL" id="AP022591">
    <property type="protein sequence ID" value="BBY42679.1"/>
    <property type="molecule type" value="Genomic_DNA"/>
</dbReference>
<evidence type="ECO:0000256" key="2">
    <source>
        <dbReference type="ARBA" id="ARBA00022448"/>
    </source>
</evidence>
<dbReference type="GO" id="GO:0016020">
    <property type="term" value="C:membrane"/>
    <property type="evidence" value="ECO:0007669"/>
    <property type="project" value="UniProtKB-SubCell"/>
</dbReference>
<evidence type="ECO:0000256" key="6">
    <source>
        <dbReference type="SAM" id="Phobius"/>
    </source>
</evidence>
<protein>
    <recommendedName>
        <fullName evidence="9">MFS transporter</fullName>
    </recommendedName>
</protein>
<evidence type="ECO:0000256" key="4">
    <source>
        <dbReference type="ARBA" id="ARBA00022989"/>
    </source>
</evidence>
<sequence length="254" mass="25224">MPSLILLGVAALAVSAAGVPRDARITAVLLGLGAVLVAAFLFVDRRLSAAVLPPSAFGPGPLKWIYLTLGVLMAATMADMYVPLFGQRLGGLTPVAAGFLGAGLAVGWTVGEIGSASMGNARTIRRTVAVAPAVMAAGLALAAATMRDDAPPAVVAVWALALVVTGAGVGIAWPHLSAWAMSRVDDPAEGPTAAAAINTVQLICGAFGAGLAGVVVNLTETGTATPARWLLAGFAILAALGLVASTRSGGRLRA</sequence>
<organism evidence="7 8">
    <name type="scientific">Mycolicibacterium celeriflavum</name>
    <name type="common">Mycobacterium celeriflavum</name>
    <dbReference type="NCBI Taxonomy" id="1249101"/>
    <lineage>
        <taxon>Bacteria</taxon>
        <taxon>Bacillati</taxon>
        <taxon>Actinomycetota</taxon>
        <taxon>Actinomycetes</taxon>
        <taxon>Mycobacteriales</taxon>
        <taxon>Mycobacteriaceae</taxon>
        <taxon>Mycolicibacterium</taxon>
    </lineage>
</organism>
<dbReference type="KEGG" id="mcee:MCEL_09740"/>
<accession>A0A7I7RFM5</accession>
<feature type="transmembrane region" description="Helical" evidence="6">
    <location>
        <begin position="193"/>
        <end position="215"/>
    </location>
</feature>
<keyword evidence="3 6" id="KW-0812">Transmembrane</keyword>
<comment type="subcellular location">
    <subcellularLocation>
        <location evidence="1">Membrane</location>
        <topology evidence="1">Multi-pass membrane protein</topology>
    </subcellularLocation>
</comment>
<feature type="transmembrane region" description="Helical" evidence="6">
    <location>
        <begin position="152"/>
        <end position="173"/>
    </location>
</feature>
<name>A0A7I7RFM5_MYCCF</name>
<keyword evidence="4 6" id="KW-1133">Transmembrane helix</keyword>
<evidence type="ECO:0000256" key="1">
    <source>
        <dbReference type="ARBA" id="ARBA00004141"/>
    </source>
</evidence>
<evidence type="ECO:0008006" key="9">
    <source>
        <dbReference type="Google" id="ProtNLM"/>
    </source>
</evidence>
<evidence type="ECO:0000256" key="3">
    <source>
        <dbReference type="ARBA" id="ARBA00022692"/>
    </source>
</evidence>
<proteinExistence type="predicted"/>
<evidence type="ECO:0000256" key="5">
    <source>
        <dbReference type="ARBA" id="ARBA00023136"/>
    </source>
</evidence>
<dbReference type="Gene3D" id="1.20.1250.20">
    <property type="entry name" value="MFS general substrate transporter like domains"/>
    <property type="match status" value="1"/>
</dbReference>
<dbReference type="Proteomes" id="UP000466431">
    <property type="component" value="Chromosome"/>
</dbReference>
<keyword evidence="8" id="KW-1185">Reference proteome</keyword>
<gene>
    <name evidence="7" type="ORF">MCEL_09740</name>
</gene>
<feature type="transmembrane region" description="Helical" evidence="6">
    <location>
        <begin position="64"/>
        <end position="84"/>
    </location>
</feature>
<dbReference type="InterPro" id="IPR036259">
    <property type="entry name" value="MFS_trans_sf"/>
</dbReference>
<evidence type="ECO:0000313" key="7">
    <source>
        <dbReference type="EMBL" id="BBY42679.1"/>
    </source>
</evidence>
<dbReference type="AlphaFoldDB" id="A0A7I7RFM5"/>
<keyword evidence="5 6" id="KW-0472">Membrane</keyword>
<feature type="transmembrane region" description="Helical" evidence="6">
    <location>
        <begin position="128"/>
        <end position="146"/>
    </location>
</feature>
<evidence type="ECO:0000313" key="8">
    <source>
        <dbReference type="Proteomes" id="UP000466431"/>
    </source>
</evidence>
<keyword evidence="2" id="KW-0813">Transport</keyword>
<dbReference type="PANTHER" id="PTHR42718:SF9">
    <property type="entry name" value="MAJOR FACILITATOR SUPERFAMILY MULTIDRUG TRANSPORTER MFSC"/>
    <property type="match status" value="1"/>
</dbReference>
<dbReference type="PANTHER" id="PTHR42718">
    <property type="entry name" value="MAJOR FACILITATOR SUPERFAMILY MULTIDRUG TRANSPORTER MFSC"/>
    <property type="match status" value="1"/>
</dbReference>
<feature type="transmembrane region" description="Helical" evidence="6">
    <location>
        <begin position="96"/>
        <end position="116"/>
    </location>
</feature>
<feature type="transmembrane region" description="Helical" evidence="6">
    <location>
        <begin position="26"/>
        <end position="43"/>
    </location>
</feature>
<feature type="transmembrane region" description="Helical" evidence="6">
    <location>
        <begin position="227"/>
        <end position="245"/>
    </location>
</feature>
<reference evidence="7 8" key="1">
    <citation type="journal article" date="2019" name="Emerg. Microbes Infect.">
        <title>Comprehensive subspecies identification of 175 nontuberculous mycobacteria species based on 7547 genomic profiles.</title>
        <authorList>
            <person name="Matsumoto Y."/>
            <person name="Kinjo T."/>
            <person name="Motooka D."/>
            <person name="Nabeya D."/>
            <person name="Jung N."/>
            <person name="Uechi K."/>
            <person name="Horii T."/>
            <person name="Iida T."/>
            <person name="Fujita J."/>
            <person name="Nakamura S."/>
        </authorList>
    </citation>
    <scope>NUCLEOTIDE SEQUENCE [LARGE SCALE GENOMIC DNA]</scope>
    <source>
        <strain evidence="7 8">JCM 18439</strain>
    </source>
</reference>
<dbReference type="SUPFAM" id="SSF103473">
    <property type="entry name" value="MFS general substrate transporter"/>
    <property type="match status" value="1"/>
</dbReference>